<evidence type="ECO:0000256" key="8">
    <source>
        <dbReference type="PROSITE-ProRule" id="PRU00282"/>
    </source>
</evidence>
<sequence>MNGLSMSSSSSFRTGHDYRLVIDRAALARRTALSGALAGMLTNALLHPLDTIKTVRQSNPSRCRGILSAGSFIIESRGIFALYSGLIPSMLGSAPSSAVYFGTYESIRSFLLTKVSQIQHNSHIENSISTTSVPEITAAPRILIHLLSAASGNIMSSIIFVPKEVVKQRLQSHYADSVLKVITKLYKMNGISAFYAGYGATLLRNIPSNALKFVLYEEIKQLILLIRKRAQILKTKNDEIDHVLTSAEHCLAGAAAGVLASAATTPMDVLKTRFATGSLIKNVRMPSLWKAAVDIVKSEGILGLYVGFSSRVLLSALFSAIGLGSYEFFKKMLVRPEQFSRWTSGLTESEKNQAKTRHFMCSRRERNVFICPQKLVI</sequence>
<dbReference type="GO" id="GO:0016020">
    <property type="term" value="C:membrane"/>
    <property type="evidence" value="ECO:0007669"/>
    <property type="project" value="UniProtKB-SubCell"/>
</dbReference>
<feature type="repeat" description="Solcar" evidence="8">
    <location>
        <begin position="244"/>
        <end position="332"/>
    </location>
</feature>
<dbReference type="AlphaFoldDB" id="A0A7S0ZDJ1"/>
<keyword evidence="5" id="KW-0677">Repeat</keyword>
<dbReference type="PANTHER" id="PTHR45667">
    <property type="entry name" value="S-ADENOSYLMETHIONINE MITOCHONDRIAL CARRIER PROTEIN"/>
    <property type="match status" value="1"/>
</dbReference>
<dbReference type="InterPro" id="IPR018108">
    <property type="entry name" value="MCP_transmembrane"/>
</dbReference>
<gene>
    <name evidence="10" type="ORF">TOLI1172_LOCUS2881</name>
</gene>
<keyword evidence="7 8" id="KW-0472">Membrane</keyword>
<evidence type="ECO:0000256" key="3">
    <source>
        <dbReference type="ARBA" id="ARBA00022448"/>
    </source>
</evidence>
<evidence type="ECO:0000313" key="10">
    <source>
        <dbReference type="EMBL" id="CAD8818492.1"/>
    </source>
</evidence>
<evidence type="ECO:0008006" key="11">
    <source>
        <dbReference type="Google" id="ProtNLM"/>
    </source>
</evidence>
<feature type="repeat" description="Solcar" evidence="8">
    <location>
        <begin position="26"/>
        <end position="110"/>
    </location>
</feature>
<proteinExistence type="inferred from homology"/>
<dbReference type="EMBL" id="HBFP01004075">
    <property type="protein sequence ID" value="CAD8818492.1"/>
    <property type="molecule type" value="Transcribed_RNA"/>
</dbReference>
<dbReference type="InterPro" id="IPR023395">
    <property type="entry name" value="MCP_dom_sf"/>
</dbReference>
<feature type="repeat" description="Solcar" evidence="8">
    <location>
        <begin position="140"/>
        <end position="222"/>
    </location>
</feature>
<dbReference type="SUPFAM" id="SSF103506">
    <property type="entry name" value="Mitochondrial carrier"/>
    <property type="match status" value="2"/>
</dbReference>
<comment type="similarity">
    <text evidence="2 9">Belongs to the mitochondrial carrier (TC 2.A.29) family.</text>
</comment>
<accession>A0A7S0ZDJ1</accession>
<dbReference type="Pfam" id="PF00153">
    <property type="entry name" value="Mito_carr"/>
    <property type="match status" value="3"/>
</dbReference>
<dbReference type="PROSITE" id="PS50920">
    <property type="entry name" value="SOLCAR"/>
    <property type="match status" value="3"/>
</dbReference>
<evidence type="ECO:0000256" key="5">
    <source>
        <dbReference type="ARBA" id="ARBA00022737"/>
    </source>
</evidence>
<evidence type="ECO:0000256" key="7">
    <source>
        <dbReference type="ARBA" id="ARBA00023136"/>
    </source>
</evidence>
<keyword evidence="6" id="KW-1133">Transmembrane helix</keyword>
<name>A0A7S0ZDJ1_9RHOD</name>
<keyword evidence="3 9" id="KW-0813">Transport</keyword>
<reference evidence="10" key="1">
    <citation type="submission" date="2021-01" db="EMBL/GenBank/DDBJ databases">
        <authorList>
            <person name="Corre E."/>
            <person name="Pelletier E."/>
            <person name="Niang G."/>
            <person name="Scheremetjew M."/>
            <person name="Finn R."/>
            <person name="Kale V."/>
            <person name="Holt S."/>
            <person name="Cochrane G."/>
            <person name="Meng A."/>
            <person name="Brown T."/>
            <person name="Cohen L."/>
        </authorList>
    </citation>
    <scope>NUCLEOTIDE SEQUENCE</scope>
    <source>
        <strain evidence="10">CCMP3278</strain>
    </source>
</reference>
<evidence type="ECO:0000256" key="2">
    <source>
        <dbReference type="ARBA" id="ARBA00006375"/>
    </source>
</evidence>
<protein>
    <recommendedName>
        <fullName evidence="11">Mitochondrial carrier protein</fullName>
    </recommendedName>
</protein>
<evidence type="ECO:0000256" key="1">
    <source>
        <dbReference type="ARBA" id="ARBA00004141"/>
    </source>
</evidence>
<comment type="subcellular location">
    <subcellularLocation>
        <location evidence="1">Membrane</location>
        <topology evidence="1">Multi-pass membrane protein</topology>
    </subcellularLocation>
</comment>
<evidence type="ECO:0000256" key="4">
    <source>
        <dbReference type="ARBA" id="ARBA00022692"/>
    </source>
</evidence>
<dbReference type="Gene3D" id="1.50.40.10">
    <property type="entry name" value="Mitochondrial carrier domain"/>
    <property type="match status" value="2"/>
</dbReference>
<keyword evidence="4 8" id="KW-0812">Transmembrane</keyword>
<evidence type="ECO:0000256" key="9">
    <source>
        <dbReference type="RuleBase" id="RU000488"/>
    </source>
</evidence>
<organism evidence="10">
    <name type="scientific">Timspurckia oligopyrenoides</name>
    <dbReference type="NCBI Taxonomy" id="708627"/>
    <lineage>
        <taxon>Eukaryota</taxon>
        <taxon>Rhodophyta</taxon>
        <taxon>Bangiophyceae</taxon>
        <taxon>Porphyridiales</taxon>
        <taxon>Porphyridiaceae</taxon>
        <taxon>Timspurckia</taxon>
    </lineage>
</organism>
<evidence type="ECO:0000256" key="6">
    <source>
        <dbReference type="ARBA" id="ARBA00022989"/>
    </source>
</evidence>